<dbReference type="Proteomes" id="UP001529085">
    <property type="component" value="Unassembled WGS sequence"/>
</dbReference>
<evidence type="ECO:0008006" key="3">
    <source>
        <dbReference type="Google" id="ProtNLM"/>
    </source>
</evidence>
<name>A0ABT6G0H2_9FLAO</name>
<sequence>MITSPKINNTNFIKKKLKLGELRYNNQYIVVVFNEGIDVNFDNFGEIADIIKSQYGTRPFGYISNRINSYSIDLSDAEKFNKMFPNAKACATVAHSSMTERIFEIEERFFKFNRRAFRNIEDAIDWVEDTLSNL</sequence>
<dbReference type="EMBL" id="JARSBN010000003">
    <property type="protein sequence ID" value="MDG4715440.1"/>
    <property type="molecule type" value="Genomic_DNA"/>
</dbReference>
<protein>
    <recommendedName>
        <fullName evidence="3">STAS/SEC14 domain-containing protein</fullName>
    </recommendedName>
</protein>
<keyword evidence="2" id="KW-1185">Reference proteome</keyword>
<dbReference type="RefSeq" id="WP_278004899.1">
    <property type="nucleotide sequence ID" value="NZ_JARSBN010000003.1"/>
</dbReference>
<organism evidence="1 2">
    <name type="scientific">Winogradskyella marincola</name>
    <dbReference type="NCBI Taxonomy" id="3037795"/>
    <lineage>
        <taxon>Bacteria</taxon>
        <taxon>Pseudomonadati</taxon>
        <taxon>Bacteroidota</taxon>
        <taxon>Flavobacteriia</taxon>
        <taxon>Flavobacteriales</taxon>
        <taxon>Flavobacteriaceae</taxon>
        <taxon>Winogradskyella</taxon>
    </lineage>
</organism>
<evidence type="ECO:0000313" key="1">
    <source>
        <dbReference type="EMBL" id="MDG4715440.1"/>
    </source>
</evidence>
<reference evidence="1 2" key="1">
    <citation type="submission" date="2023-03" db="EMBL/GenBank/DDBJ databases">
        <title>Strain YYF002 represents a novel species in the genus Winogradskyella isolated from seawater.</title>
        <authorList>
            <person name="Fu Z.-Y."/>
        </authorList>
    </citation>
    <scope>NUCLEOTIDE SEQUENCE [LARGE SCALE GENOMIC DNA]</scope>
    <source>
        <strain evidence="1 2">YYF002</strain>
    </source>
</reference>
<comment type="caution">
    <text evidence="1">The sequence shown here is derived from an EMBL/GenBank/DDBJ whole genome shotgun (WGS) entry which is preliminary data.</text>
</comment>
<accession>A0ABT6G0H2</accession>
<evidence type="ECO:0000313" key="2">
    <source>
        <dbReference type="Proteomes" id="UP001529085"/>
    </source>
</evidence>
<proteinExistence type="predicted"/>
<gene>
    <name evidence="1" type="ORF">P7122_06130</name>
</gene>